<reference evidence="15 16" key="1">
    <citation type="journal article" date="2013" name="Genome Announc.">
        <title>Whole-genome sequences of five oyster-associated bacteria show potential for crude oil hydrocarbon degradation.</title>
        <authorList>
            <person name="Chauhan A."/>
            <person name="Green S."/>
            <person name="Pathak A."/>
            <person name="Thomas J."/>
            <person name="Venkatramanan R."/>
        </authorList>
    </citation>
    <scope>NUCLEOTIDE SEQUENCE [LARGE SCALE GENOMIC DNA]</scope>
    <source>
        <strain evidence="15 16">MF109</strain>
    </source>
</reference>
<dbReference type="PROSITE" id="PS51188">
    <property type="entry name" value="ZF_CR"/>
    <property type="match status" value="1"/>
</dbReference>
<evidence type="ECO:0000256" key="6">
    <source>
        <dbReference type="ARBA" id="ARBA00022833"/>
    </source>
</evidence>
<dbReference type="EMBL" id="ATAO01000057">
    <property type="protein sequence ID" value="EQM83968.1"/>
    <property type="molecule type" value="Genomic_DNA"/>
</dbReference>
<keyword evidence="4 11" id="KW-0677">Repeat</keyword>
<dbReference type="CDD" id="cd10719">
    <property type="entry name" value="DnaJ_zf"/>
    <property type="match status" value="1"/>
</dbReference>
<keyword evidence="1 11" id="KW-0963">Cytoplasm</keyword>
<keyword evidence="7 11" id="KW-0346">Stress response</keyword>
<evidence type="ECO:0000256" key="12">
    <source>
        <dbReference type="PROSITE-ProRule" id="PRU00546"/>
    </source>
</evidence>
<feature type="binding site" evidence="11">
    <location>
        <position position="175"/>
    </location>
    <ligand>
        <name>Zn(2+)</name>
        <dbReference type="ChEBI" id="CHEBI:29105"/>
        <label>2</label>
    </ligand>
</feature>
<keyword evidence="3 11" id="KW-0479">Metal-binding</keyword>
<evidence type="ECO:0000256" key="3">
    <source>
        <dbReference type="ARBA" id="ARBA00022723"/>
    </source>
</evidence>
<dbReference type="Pfam" id="PF00684">
    <property type="entry name" value="DnaJ_CXXCXGXG"/>
    <property type="match status" value="1"/>
</dbReference>
<evidence type="ECO:0000313" key="16">
    <source>
        <dbReference type="Proteomes" id="UP000016033"/>
    </source>
</evidence>
<dbReference type="FunFam" id="2.60.260.20:FF:000005">
    <property type="entry name" value="Chaperone protein dnaJ 1, mitochondrial"/>
    <property type="match status" value="1"/>
</dbReference>
<dbReference type="FunFam" id="2.10.230.10:FF:000002">
    <property type="entry name" value="Molecular chaperone DnaJ"/>
    <property type="match status" value="1"/>
</dbReference>
<dbReference type="PANTHER" id="PTHR43096">
    <property type="entry name" value="DNAJ HOMOLOG 1, MITOCHONDRIAL-RELATED"/>
    <property type="match status" value="1"/>
</dbReference>
<dbReference type="InterPro" id="IPR001305">
    <property type="entry name" value="HSP_DnaJ_Cys-rich_dom"/>
</dbReference>
<dbReference type="Pfam" id="PF00226">
    <property type="entry name" value="DnaJ"/>
    <property type="match status" value="1"/>
</dbReference>
<name>T5KJZ7_MICMQ</name>
<dbReference type="InterPro" id="IPR002939">
    <property type="entry name" value="DnaJ_C"/>
</dbReference>
<dbReference type="SUPFAM" id="SSF57938">
    <property type="entry name" value="DnaJ/Hsp40 cysteine-rich domain"/>
    <property type="match status" value="1"/>
</dbReference>
<dbReference type="GO" id="GO:0051082">
    <property type="term" value="F:unfolded protein binding"/>
    <property type="evidence" value="ECO:0007669"/>
    <property type="project" value="UniProtKB-UniRule"/>
</dbReference>
<dbReference type="GO" id="GO:0008270">
    <property type="term" value="F:zinc ion binding"/>
    <property type="evidence" value="ECO:0007669"/>
    <property type="project" value="UniProtKB-UniRule"/>
</dbReference>
<feature type="domain" description="J" evidence="13">
    <location>
        <begin position="23"/>
        <end position="87"/>
    </location>
</feature>
<dbReference type="GO" id="GO:0006260">
    <property type="term" value="P:DNA replication"/>
    <property type="evidence" value="ECO:0007669"/>
    <property type="project" value="UniProtKB-KW"/>
</dbReference>
<dbReference type="GO" id="GO:0005524">
    <property type="term" value="F:ATP binding"/>
    <property type="evidence" value="ECO:0007669"/>
    <property type="project" value="InterPro"/>
</dbReference>
<dbReference type="CDD" id="cd06257">
    <property type="entry name" value="DnaJ"/>
    <property type="match status" value="1"/>
</dbReference>
<evidence type="ECO:0000256" key="10">
    <source>
        <dbReference type="ARBA" id="ARBA00067609"/>
    </source>
</evidence>
<dbReference type="InterPro" id="IPR008971">
    <property type="entry name" value="HSP40/DnaJ_pept-bd"/>
</dbReference>
<keyword evidence="2 11" id="KW-0235">DNA replication</keyword>
<dbReference type="NCBIfam" id="NF008035">
    <property type="entry name" value="PRK10767.1"/>
    <property type="match status" value="1"/>
</dbReference>
<evidence type="ECO:0000259" key="14">
    <source>
        <dbReference type="PROSITE" id="PS51188"/>
    </source>
</evidence>
<dbReference type="GO" id="GO:0042026">
    <property type="term" value="P:protein refolding"/>
    <property type="evidence" value="ECO:0007669"/>
    <property type="project" value="TreeGrafter"/>
</dbReference>
<evidence type="ECO:0000313" key="15">
    <source>
        <dbReference type="EMBL" id="EQM83968.1"/>
    </source>
</evidence>
<sequence>MKTRPAADAVATETHARKAIVADHYEVLGVSRDASTDEIKKAYRRLARQLHPDVNPGEDAAEKFKLVTHAYDVLSDDDSRRRYDMGGGDGAAGNFGGFGGFGDIFETFFGASQGGGRGARPRSRRERGQDALVRVTLDLGDVVFGAHRDIDVDTAVLCETCQGSCCQEGTSPVTCDICGGSGHVQRQVRSLLGNVVTSQPCGTCEGYGTTIPYPCGTCGGQGRVRSRRTVSLDIPAGVETGLRLQLPGSGEVGKAGGPNGDLYVEVTVNPHAAFSREGDDLLATLEVSMTDAILGTETKIQGLDGEVDLEIRAGVQSGDVLTIKGRGITPLRGTQRGDLRVGVQVLTPTRLDSAQRALIEDFAKKTKSPEPQLAQFQQGLFSKLRDRFRSH</sequence>
<dbReference type="PROSITE" id="PS50076">
    <property type="entry name" value="DNAJ_2"/>
    <property type="match status" value="1"/>
</dbReference>
<dbReference type="InterPro" id="IPR036869">
    <property type="entry name" value="J_dom_sf"/>
</dbReference>
<dbReference type="SUPFAM" id="SSF46565">
    <property type="entry name" value="Chaperone J-domain"/>
    <property type="match status" value="1"/>
</dbReference>
<keyword evidence="5 11" id="KW-0863">Zinc-finger</keyword>
<dbReference type="HAMAP" id="MF_01152">
    <property type="entry name" value="DnaJ"/>
    <property type="match status" value="1"/>
</dbReference>
<dbReference type="PROSITE" id="PS00636">
    <property type="entry name" value="DNAJ_1"/>
    <property type="match status" value="1"/>
</dbReference>
<feature type="binding site" evidence="11">
    <location>
        <position position="215"/>
    </location>
    <ligand>
        <name>Zn(2+)</name>
        <dbReference type="ChEBI" id="CHEBI:29105"/>
        <label>1</label>
    </ligand>
</feature>
<evidence type="ECO:0000256" key="2">
    <source>
        <dbReference type="ARBA" id="ARBA00022705"/>
    </source>
</evidence>
<dbReference type="GO" id="GO:0009408">
    <property type="term" value="P:response to heat"/>
    <property type="evidence" value="ECO:0007669"/>
    <property type="project" value="InterPro"/>
</dbReference>
<dbReference type="InterPro" id="IPR001623">
    <property type="entry name" value="DnaJ_domain"/>
</dbReference>
<comment type="cofactor">
    <cofactor evidence="11">
        <name>Zn(2+)</name>
        <dbReference type="ChEBI" id="CHEBI:29105"/>
    </cofactor>
    <text evidence="11">Binds 2 Zn(2+) ions per monomer.</text>
</comment>
<evidence type="ECO:0000259" key="13">
    <source>
        <dbReference type="PROSITE" id="PS50076"/>
    </source>
</evidence>
<feature type="binding site" evidence="11">
    <location>
        <position position="178"/>
    </location>
    <ligand>
        <name>Zn(2+)</name>
        <dbReference type="ChEBI" id="CHEBI:29105"/>
        <label>2</label>
    </ligand>
</feature>
<dbReference type="AlphaFoldDB" id="T5KJZ7"/>
<evidence type="ECO:0000256" key="11">
    <source>
        <dbReference type="HAMAP-Rule" id="MF_01152"/>
    </source>
</evidence>
<proteinExistence type="inferred from homology"/>
<comment type="domain">
    <text evidence="11">The J domain is necessary and sufficient to stimulate DnaK ATPase activity. Zinc center 1 plays an important role in the autonomous, DnaK-independent chaperone activity of DnaJ. Zinc center 2 is essential for interaction with DnaK and for DnaJ activity.</text>
</comment>
<feature type="binding site" evidence="11">
    <location>
        <position position="201"/>
    </location>
    <ligand>
        <name>Zn(2+)</name>
        <dbReference type="ChEBI" id="CHEBI:29105"/>
        <label>2</label>
    </ligand>
</feature>
<feature type="zinc finger region" description="CR-type" evidence="12">
    <location>
        <begin position="145"/>
        <end position="227"/>
    </location>
</feature>
<feature type="domain" description="CR-type" evidence="14">
    <location>
        <begin position="145"/>
        <end position="227"/>
    </location>
</feature>
<dbReference type="GO" id="GO:0005737">
    <property type="term" value="C:cytoplasm"/>
    <property type="evidence" value="ECO:0007669"/>
    <property type="project" value="UniProtKB-SubCell"/>
</dbReference>
<evidence type="ECO:0000256" key="4">
    <source>
        <dbReference type="ARBA" id="ARBA00022737"/>
    </source>
</evidence>
<feature type="binding site" evidence="11">
    <location>
        <position position="158"/>
    </location>
    <ligand>
        <name>Zn(2+)</name>
        <dbReference type="ChEBI" id="CHEBI:29105"/>
        <label>1</label>
    </ligand>
</feature>
<keyword evidence="8 11" id="KW-0143">Chaperone</keyword>
<dbReference type="PATRIC" id="fig|1333857.3.peg.586"/>
<dbReference type="GO" id="GO:0031072">
    <property type="term" value="F:heat shock protein binding"/>
    <property type="evidence" value="ECO:0007669"/>
    <property type="project" value="InterPro"/>
</dbReference>
<organism evidence="15 16">
    <name type="scientific">Microbacterium maritypicum MF109</name>
    <dbReference type="NCBI Taxonomy" id="1333857"/>
    <lineage>
        <taxon>Bacteria</taxon>
        <taxon>Bacillati</taxon>
        <taxon>Actinomycetota</taxon>
        <taxon>Actinomycetes</taxon>
        <taxon>Micrococcales</taxon>
        <taxon>Microbacteriaceae</taxon>
        <taxon>Microbacterium</taxon>
    </lineage>
</organism>
<dbReference type="InterPro" id="IPR012724">
    <property type="entry name" value="DnaJ"/>
</dbReference>
<dbReference type="Gene3D" id="2.10.230.10">
    <property type="entry name" value="Heat shock protein DnaJ, cysteine-rich domain"/>
    <property type="match status" value="1"/>
</dbReference>
<dbReference type="InterPro" id="IPR036410">
    <property type="entry name" value="HSP_DnaJ_Cys-rich_dom_sf"/>
</dbReference>
<evidence type="ECO:0000256" key="5">
    <source>
        <dbReference type="ARBA" id="ARBA00022771"/>
    </source>
</evidence>
<dbReference type="Pfam" id="PF01556">
    <property type="entry name" value="DnaJ_C"/>
    <property type="match status" value="1"/>
</dbReference>
<evidence type="ECO:0000256" key="8">
    <source>
        <dbReference type="ARBA" id="ARBA00023186"/>
    </source>
</evidence>
<evidence type="ECO:0000256" key="1">
    <source>
        <dbReference type="ARBA" id="ARBA00022490"/>
    </source>
</evidence>
<comment type="function">
    <text evidence="11">Participates actively in the response to hyperosmotic and heat shock by preventing the aggregation of stress-denatured proteins and by disaggregating proteins, also in an autonomous, DnaK-independent fashion. Unfolded proteins bind initially to DnaJ; upon interaction with the DnaJ-bound protein, DnaK hydrolyzes its bound ATP, resulting in the formation of a stable complex. GrpE releases ADP from DnaK; ATP binding to DnaK triggers the release of the substrate protein, thus completing the reaction cycle. Several rounds of ATP-dependent interactions between DnaJ, DnaK and GrpE are required for fully efficient folding. Also involved, together with DnaK and GrpE, in the DNA replication of plasmids through activation of initiation proteins.</text>
</comment>
<comment type="subcellular location">
    <subcellularLocation>
        <location evidence="11">Cytoplasm</location>
    </subcellularLocation>
</comment>
<feature type="binding site" evidence="11">
    <location>
        <position position="218"/>
    </location>
    <ligand>
        <name>Zn(2+)</name>
        <dbReference type="ChEBI" id="CHEBI:29105"/>
        <label>1</label>
    </ligand>
</feature>
<comment type="caution">
    <text evidence="15">The sequence shown here is derived from an EMBL/GenBank/DDBJ whole genome shotgun (WGS) entry which is preliminary data.</text>
</comment>
<dbReference type="PANTHER" id="PTHR43096:SF48">
    <property type="entry name" value="CHAPERONE PROTEIN DNAJ"/>
    <property type="match status" value="1"/>
</dbReference>
<dbReference type="Gene3D" id="2.60.260.20">
    <property type="entry name" value="Urease metallochaperone UreE, N-terminal domain"/>
    <property type="match status" value="2"/>
</dbReference>
<comment type="similarity">
    <text evidence="9 11">Belongs to the DnaJ family.</text>
</comment>
<protein>
    <recommendedName>
        <fullName evidence="10 11">Chaperone protein DnaJ</fullName>
    </recommendedName>
</protein>
<comment type="subunit">
    <text evidence="11">Homodimer.</text>
</comment>
<accession>T5KJZ7</accession>
<dbReference type="CDD" id="cd10747">
    <property type="entry name" value="DnaJ_C"/>
    <property type="match status" value="1"/>
</dbReference>
<evidence type="ECO:0000256" key="9">
    <source>
        <dbReference type="ARBA" id="ARBA00061004"/>
    </source>
</evidence>
<dbReference type="SMART" id="SM00271">
    <property type="entry name" value="DnaJ"/>
    <property type="match status" value="1"/>
</dbReference>
<dbReference type="PRINTS" id="PR00625">
    <property type="entry name" value="JDOMAIN"/>
</dbReference>
<comment type="caution">
    <text evidence="11">Lacks conserved residue(s) required for the propagation of feature annotation.</text>
</comment>
<dbReference type="SUPFAM" id="SSF49493">
    <property type="entry name" value="HSP40/DnaJ peptide-binding domain"/>
    <property type="match status" value="2"/>
</dbReference>
<dbReference type="InterPro" id="IPR018253">
    <property type="entry name" value="DnaJ_domain_CS"/>
</dbReference>
<feature type="binding site" evidence="11">
    <location>
        <position position="204"/>
    </location>
    <ligand>
        <name>Zn(2+)</name>
        <dbReference type="ChEBI" id="CHEBI:29105"/>
        <label>2</label>
    </ligand>
</feature>
<feature type="binding site" evidence="11">
    <location>
        <position position="161"/>
    </location>
    <ligand>
        <name>Zn(2+)</name>
        <dbReference type="ChEBI" id="CHEBI:29105"/>
        <label>1</label>
    </ligand>
</feature>
<evidence type="ECO:0000256" key="7">
    <source>
        <dbReference type="ARBA" id="ARBA00023016"/>
    </source>
</evidence>
<keyword evidence="6 11" id="KW-0862">Zinc</keyword>
<dbReference type="Gene3D" id="1.10.287.110">
    <property type="entry name" value="DnaJ domain"/>
    <property type="match status" value="1"/>
</dbReference>
<gene>
    <name evidence="11" type="primary">dnaJ</name>
    <name evidence="15" type="ORF">L687_11790</name>
</gene>
<dbReference type="Proteomes" id="UP000016033">
    <property type="component" value="Unassembled WGS sequence"/>
</dbReference>